<proteinExistence type="inferred from homology"/>
<dbReference type="AlphaFoldDB" id="A0A1C4US68"/>
<dbReference type="SUPFAM" id="SSF103473">
    <property type="entry name" value="MFS general substrate transporter"/>
    <property type="match status" value="1"/>
</dbReference>
<keyword evidence="3" id="KW-0813">Transport</keyword>
<feature type="transmembrane region" description="Helical" evidence="7">
    <location>
        <begin position="344"/>
        <end position="362"/>
    </location>
</feature>
<feature type="transmembrane region" description="Helical" evidence="7">
    <location>
        <begin position="282"/>
        <end position="300"/>
    </location>
</feature>
<feature type="domain" description="Major facilitator superfamily (MFS) profile" evidence="8">
    <location>
        <begin position="1"/>
        <end position="393"/>
    </location>
</feature>
<dbReference type="InterPro" id="IPR051788">
    <property type="entry name" value="MFS_Transporter"/>
</dbReference>
<feature type="transmembrane region" description="Helical" evidence="7">
    <location>
        <begin position="135"/>
        <end position="155"/>
    </location>
</feature>
<keyword evidence="10" id="KW-1185">Reference proteome</keyword>
<evidence type="ECO:0000313" key="9">
    <source>
        <dbReference type="EMBL" id="SCE74540.1"/>
    </source>
</evidence>
<dbReference type="InterPro" id="IPR020846">
    <property type="entry name" value="MFS_dom"/>
</dbReference>
<dbReference type="PANTHER" id="PTHR23514">
    <property type="entry name" value="BYPASS OF STOP CODON PROTEIN 6"/>
    <property type="match status" value="1"/>
</dbReference>
<reference evidence="10" key="1">
    <citation type="submission" date="2016-06" db="EMBL/GenBank/DDBJ databases">
        <authorList>
            <person name="Varghese N."/>
            <person name="Submissions Spin"/>
        </authorList>
    </citation>
    <scope>NUCLEOTIDE SEQUENCE [LARGE SCALE GENOMIC DNA]</scope>
    <source>
        <strain evidence="10">DSM 44830</strain>
    </source>
</reference>
<evidence type="ECO:0000256" key="6">
    <source>
        <dbReference type="ARBA" id="ARBA00023136"/>
    </source>
</evidence>
<feature type="transmembrane region" description="Helical" evidence="7">
    <location>
        <begin position="249"/>
        <end position="270"/>
    </location>
</feature>
<dbReference type="OrthoDB" id="4350200at2"/>
<evidence type="ECO:0000256" key="3">
    <source>
        <dbReference type="ARBA" id="ARBA00022448"/>
    </source>
</evidence>
<accession>A0A1C4US68</accession>
<dbReference type="RefSeq" id="WP_091602272.1">
    <property type="nucleotide sequence ID" value="NZ_FMCX01000001.1"/>
</dbReference>
<evidence type="ECO:0000256" key="4">
    <source>
        <dbReference type="ARBA" id="ARBA00022692"/>
    </source>
</evidence>
<dbReference type="EMBL" id="FMCX01000001">
    <property type="protein sequence ID" value="SCE74540.1"/>
    <property type="molecule type" value="Genomic_DNA"/>
</dbReference>
<feature type="transmembrane region" description="Helical" evidence="7">
    <location>
        <begin position="12"/>
        <end position="31"/>
    </location>
</feature>
<name>A0A1C4US68_9ACTN</name>
<evidence type="ECO:0000256" key="1">
    <source>
        <dbReference type="ARBA" id="ARBA00004651"/>
    </source>
</evidence>
<dbReference type="GO" id="GO:0005886">
    <property type="term" value="C:plasma membrane"/>
    <property type="evidence" value="ECO:0007669"/>
    <property type="project" value="UniProtKB-SubCell"/>
</dbReference>
<dbReference type="STRING" id="262898.GA0070564_101682"/>
<dbReference type="PROSITE" id="PS50850">
    <property type="entry name" value="MFS"/>
    <property type="match status" value="1"/>
</dbReference>
<evidence type="ECO:0000259" key="8">
    <source>
        <dbReference type="PROSITE" id="PS50850"/>
    </source>
</evidence>
<feature type="transmembrane region" description="Helical" evidence="7">
    <location>
        <begin position="75"/>
        <end position="93"/>
    </location>
</feature>
<sequence>MPRLTHDKTTWLTYAQMGLWGFFLYGFGPVVPLLRDEQGTSAAVAGLHSTAVAVGALLGGALFAPLARRVGRGGAIWTGLAGVALGVTAFGLLRPLPATLAAVAVIATAGMMVISGVAVVLTARHGEAAPAALTEANAACAGMGILAPLVIGASVDAGWGWRPVMAVEVGLIALVALAATAFRVRLPHGAPPAAAAPVVAAPASAAPVSGRLPRAYWIAWVLMAVTGSIEVCLSLWTADVLRSHAGMSAGAASAAVAAIVCGMFLGRLAGGRIALRWPPASLLLAALTVSLLGFALFWVAPVGWLAVAGLVVLGLGNALHYPLAISIALAVAGPAADKAAGWSSYSMGVGFGIAPVALGWVADGVGPHLAFLLLPGFIAAAVLLTVRLGRALRTAPGTTGAHRVAAGV</sequence>
<comment type="subcellular location">
    <subcellularLocation>
        <location evidence="1">Cell membrane</location>
        <topology evidence="1">Multi-pass membrane protein</topology>
    </subcellularLocation>
</comment>
<dbReference type="PANTHER" id="PTHR23514:SF3">
    <property type="entry name" value="BYPASS OF STOP CODON PROTEIN 6"/>
    <property type="match status" value="1"/>
</dbReference>
<feature type="transmembrane region" description="Helical" evidence="7">
    <location>
        <begin position="43"/>
        <end position="63"/>
    </location>
</feature>
<feature type="transmembrane region" description="Helical" evidence="7">
    <location>
        <begin position="161"/>
        <end position="182"/>
    </location>
</feature>
<keyword evidence="6 7" id="KW-0472">Membrane</keyword>
<organism evidence="9 10">
    <name type="scientific">Micromonospora mirobrigensis</name>
    <dbReference type="NCBI Taxonomy" id="262898"/>
    <lineage>
        <taxon>Bacteria</taxon>
        <taxon>Bacillati</taxon>
        <taxon>Actinomycetota</taxon>
        <taxon>Actinomycetes</taxon>
        <taxon>Micromonosporales</taxon>
        <taxon>Micromonosporaceae</taxon>
        <taxon>Micromonospora</taxon>
    </lineage>
</organism>
<evidence type="ECO:0000256" key="2">
    <source>
        <dbReference type="ARBA" id="ARBA00008335"/>
    </source>
</evidence>
<dbReference type="InterPro" id="IPR036259">
    <property type="entry name" value="MFS_trans_sf"/>
</dbReference>
<dbReference type="InterPro" id="IPR011701">
    <property type="entry name" value="MFS"/>
</dbReference>
<evidence type="ECO:0000313" key="10">
    <source>
        <dbReference type="Proteomes" id="UP000199504"/>
    </source>
</evidence>
<comment type="similarity">
    <text evidence="2">Belongs to the major facilitator superfamily.</text>
</comment>
<gene>
    <name evidence="9" type="ORF">GA0070564_101682</name>
</gene>
<protein>
    <submittedName>
        <fullName evidence="9">Fucose permease</fullName>
    </submittedName>
</protein>
<evidence type="ECO:0000256" key="5">
    <source>
        <dbReference type="ARBA" id="ARBA00022989"/>
    </source>
</evidence>
<keyword evidence="5 7" id="KW-1133">Transmembrane helix</keyword>
<feature type="transmembrane region" description="Helical" evidence="7">
    <location>
        <begin position="217"/>
        <end position="237"/>
    </location>
</feature>
<dbReference type="Pfam" id="PF07690">
    <property type="entry name" value="MFS_1"/>
    <property type="match status" value="1"/>
</dbReference>
<feature type="transmembrane region" description="Helical" evidence="7">
    <location>
        <begin position="368"/>
        <end position="386"/>
    </location>
</feature>
<keyword evidence="4 7" id="KW-0812">Transmembrane</keyword>
<dbReference type="Gene3D" id="1.20.1250.20">
    <property type="entry name" value="MFS general substrate transporter like domains"/>
    <property type="match status" value="2"/>
</dbReference>
<dbReference type="Proteomes" id="UP000199504">
    <property type="component" value="Unassembled WGS sequence"/>
</dbReference>
<evidence type="ECO:0000256" key="7">
    <source>
        <dbReference type="SAM" id="Phobius"/>
    </source>
</evidence>
<dbReference type="GO" id="GO:0022857">
    <property type="term" value="F:transmembrane transporter activity"/>
    <property type="evidence" value="ECO:0007669"/>
    <property type="project" value="InterPro"/>
</dbReference>
<feature type="transmembrane region" description="Helical" evidence="7">
    <location>
        <begin position="99"/>
        <end position="123"/>
    </location>
</feature>
<feature type="transmembrane region" description="Helical" evidence="7">
    <location>
        <begin position="306"/>
        <end position="332"/>
    </location>
</feature>